<dbReference type="Proteomes" id="UP000238655">
    <property type="component" value="Chromosome 1"/>
</dbReference>
<accession>A0A2S5DX87</accession>
<comment type="caution">
    <text evidence="1">The sequence shown here is derived from an EMBL/GenBank/DDBJ whole genome shotgun (WGS) entry which is preliminary data.</text>
</comment>
<evidence type="ECO:0008006" key="3">
    <source>
        <dbReference type="Google" id="ProtNLM"/>
    </source>
</evidence>
<sequence>MSGATMNRDAKRVAIVQSNYIPWKGYFDLIAASDEFILYDDAQYTRRDWRNRNQIKTPQGVQWLSVPVKVKGKYHQSIRETEIDGADWAPLHWKALQQNYARAPHFARYADELEALYTGRTYGMLSELNVAMLTWVLRQLEIGTRVSSTSDYALHGDRTEKLLNLCVQAGATEYLSGPAARSYLDENLFADAGVAVRWFDYPAYPEYPQQWGDFVHGVTVLDVLFNCGPEARRYALTSKD</sequence>
<evidence type="ECO:0000313" key="1">
    <source>
        <dbReference type="EMBL" id="POZ83733.1"/>
    </source>
</evidence>
<name>A0A2S5DX87_9BURK</name>
<evidence type="ECO:0000313" key="2">
    <source>
        <dbReference type="Proteomes" id="UP000238655"/>
    </source>
</evidence>
<protein>
    <recommendedName>
        <fullName evidence="3">WbnG</fullName>
    </recommendedName>
</protein>
<organism evidence="1 2">
    <name type="scientific">Burkholderia contaminans</name>
    <dbReference type="NCBI Taxonomy" id="488447"/>
    <lineage>
        <taxon>Bacteria</taxon>
        <taxon>Pseudomonadati</taxon>
        <taxon>Pseudomonadota</taxon>
        <taxon>Betaproteobacteria</taxon>
        <taxon>Burkholderiales</taxon>
        <taxon>Burkholderiaceae</taxon>
        <taxon>Burkholderia</taxon>
        <taxon>Burkholderia cepacia complex</taxon>
    </lineage>
</organism>
<dbReference type="AlphaFoldDB" id="A0A2S5DX87"/>
<dbReference type="RefSeq" id="WP_089460294.1">
    <property type="nucleotide sequence ID" value="NZ_CM009575.1"/>
</dbReference>
<dbReference type="InterPro" id="IPR014985">
    <property type="entry name" value="WbqC"/>
</dbReference>
<proteinExistence type="predicted"/>
<dbReference type="Pfam" id="PF08889">
    <property type="entry name" value="WbqC"/>
    <property type="match status" value="1"/>
</dbReference>
<dbReference type="EMBL" id="PQVP01000002">
    <property type="protein sequence ID" value="POZ83733.1"/>
    <property type="molecule type" value="Genomic_DNA"/>
</dbReference>
<reference evidence="1 2" key="1">
    <citation type="submission" date="2018-01" db="EMBL/GenBank/DDBJ databases">
        <title>Successful Treatment of Persistent Burkholderia cepacia Bacteremia with Ceftazidime-Avibactam.</title>
        <authorList>
            <person name="Tamma P."/>
            <person name="Fan Y."/>
            <person name="Bergman Y."/>
            <person name="Sick-Samuels A."/>
            <person name="Hsu A."/>
            <person name="Timp W."/>
            <person name="Simner P."/>
        </authorList>
    </citation>
    <scope>NUCLEOTIDE SEQUENCE [LARGE SCALE GENOMIC DNA]</scope>
    <source>
        <strain evidence="1 2">170816</strain>
    </source>
</reference>
<gene>
    <name evidence="1" type="ORF">C3743_27090</name>
</gene>